<dbReference type="PANTHER" id="PTHR47435">
    <property type="entry name" value="KELCH REPEAT PROTEIN (AFU_ORTHOLOGUE AFUA_5G12780)"/>
    <property type="match status" value="1"/>
</dbReference>
<feature type="transmembrane region" description="Helical" evidence="3">
    <location>
        <begin position="545"/>
        <end position="567"/>
    </location>
</feature>
<dbReference type="EMBL" id="KE384730">
    <property type="protein sequence ID" value="KJK79609.1"/>
    <property type="molecule type" value="Genomic_DNA"/>
</dbReference>
<accession>A0A0D9P036</accession>
<dbReference type="InterPro" id="IPR011043">
    <property type="entry name" value="Gal_Oxase/kelch_b-propeller"/>
</dbReference>
<protein>
    <recommendedName>
        <fullName evidence="6">Kelch repeat-containing protein</fullName>
    </recommendedName>
</protein>
<dbReference type="AlphaFoldDB" id="A0A0D9P036"/>
<keyword evidence="3" id="KW-1133">Transmembrane helix</keyword>
<feature type="region of interest" description="Disordered" evidence="2">
    <location>
        <begin position="613"/>
        <end position="656"/>
    </location>
</feature>
<keyword evidence="3" id="KW-0472">Membrane</keyword>
<dbReference type="PANTHER" id="PTHR47435:SF4">
    <property type="entry name" value="KELCH REPEAT PROTEIN (AFU_ORTHOLOGUE AFUA_5G12780)"/>
    <property type="match status" value="1"/>
</dbReference>
<sequence>MSAHMYMASATLQVESLGAASKLGICPGAWRYNIAPVDPTPNNSLGIASQNAGDGISGSAPGCVGMHHDASAIMAEPTQDGTAVAGQYWSLVIDDKLYIDGGWVNFDDFQQSHQNYPNTWLGYHDLDNLVTRGGELWPNLTIDLRHANGEACSIPTVSGGALWGDDVNKRFYLYGGDWDSGYARETYRLLSYDILYDKWDDFGTPSINPPPEIASFGAGVGVSETGNGYYYGGWISNASMSGWTKSRTMSSSFYSYAYEAGTFTQAAGPDNNTRAEGAMVWIPAGDIQGLLVYMGGVVANPGNGTVAPQPFDKIFVFDATGNSWLTQTATGVVPQNRRQFCIDVAWAPDRSSYNIYLWGGLSVPPPLVNTTSFNDVYILTLPSFTWVKAYPDHQGNATLPPAYGHYSASCNMVKSMSQLFVVGGTYPDTNACDLAVDAWAQHNFWTGTYHNQGDNKTYWALFDPNVTNNVVPVDVYSVVGGNKSGGATLTSPKGGFDPGNKPLQDLMGRKPTIPSRSPTRQIASPTNTPTHAPPPVPGPGLSGGAIAGIVIGSVAGAALLLFVWFLMGRRVVRRRKERRQSVMTQDARLYSVSSTAAPPSMVASIEPSGYVASRWSRPESPQEPSELPSQQDGRLRDILGSVSELPPAGGEDGVKP</sequence>
<dbReference type="SUPFAM" id="SSF50965">
    <property type="entry name" value="Galactose oxidase, central domain"/>
    <property type="match status" value="1"/>
</dbReference>
<feature type="region of interest" description="Disordered" evidence="2">
    <location>
        <begin position="487"/>
        <end position="539"/>
    </location>
</feature>
<evidence type="ECO:0000313" key="4">
    <source>
        <dbReference type="EMBL" id="KJK79609.1"/>
    </source>
</evidence>
<keyword evidence="1" id="KW-0677">Repeat</keyword>
<organism evidence="4 5">
    <name type="scientific">Metarhizium anisopliae BRIP 53293</name>
    <dbReference type="NCBI Taxonomy" id="1291518"/>
    <lineage>
        <taxon>Eukaryota</taxon>
        <taxon>Fungi</taxon>
        <taxon>Dikarya</taxon>
        <taxon>Ascomycota</taxon>
        <taxon>Pezizomycotina</taxon>
        <taxon>Sordariomycetes</taxon>
        <taxon>Hypocreomycetidae</taxon>
        <taxon>Hypocreales</taxon>
        <taxon>Clavicipitaceae</taxon>
        <taxon>Metarhizium</taxon>
    </lineage>
</organism>
<keyword evidence="3" id="KW-0812">Transmembrane</keyword>
<dbReference type="STRING" id="1291518.A0A0D9P036"/>
<evidence type="ECO:0000256" key="1">
    <source>
        <dbReference type="ARBA" id="ARBA00022737"/>
    </source>
</evidence>
<evidence type="ECO:0000256" key="2">
    <source>
        <dbReference type="SAM" id="MobiDB-lite"/>
    </source>
</evidence>
<evidence type="ECO:0008006" key="6">
    <source>
        <dbReference type="Google" id="ProtNLM"/>
    </source>
</evidence>
<gene>
    <name evidence="4" type="ORF">H634G_05201</name>
</gene>
<keyword evidence="5" id="KW-1185">Reference proteome</keyword>
<evidence type="ECO:0000256" key="3">
    <source>
        <dbReference type="SAM" id="Phobius"/>
    </source>
</evidence>
<reference evidence="5" key="1">
    <citation type="journal article" date="2014" name="BMC Genomics">
        <title>The genome sequence of the biocontrol fungus Metarhizium anisopliae and comparative genomics of Metarhizium species.</title>
        <authorList>
            <person name="Pattemore J.A."/>
            <person name="Hane J.K."/>
            <person name="Williams A.H."/>
            <person name="Wilson B.A."/>
            <person name="Stodart B.J."/>
            <person name="Ash G.J."/>
        </authorList>
    </citation>
    <scope>NUCLEOTIDE SEQUENCE [LARGE SCALE GENOMIC DNA]</scope>
    <source>
        <strain evidence="5">BRIP 53293</strain>
    </source>
</reference>
<evidence type="ECO:0000313" key="5">
    <source>
        <dbReference type="Proteomes" id="UP000054544"/>
    </source>
</evidence>
<dbReference type="OrthoDB" id="10251809at2759"/>
<name>A0A0D9P036_METAN</name>
<feature type="compositionally biased region" description="Polar residues" evidence="2">
    <location>
        <begin position="514"/>
        <end position="524"/>
    </location>
</feature>
<dbReference type="Proteomes" id="UP000054544">
    <property type="component" value="Unassembled WGS sequence"/>
</dbReference>
<proteinExistence type="predicted"/>
<feature type="compositionally biased region" description="Low complexity" evidence="2">
    <location>
        <begin position="618"/>
        <end position="631"/>
    </location>
</feature>